<feature type="region of interest" description="Disordered" evidence="1">
    <location>
        <begin position="339"/>
        <end position="382"/>
    </location>
</feature>
<reference evidence="2 3" key="1">
    <citation type="submission" date="2019-02" db="EMBL/GenBank/DDBJ databases">
        <title>Deep-cultivation of Planctomycetes and their phenomic and genomic characterization uncovers novel biology.</title>
        <authorList>
            <person name="Wiegand S."/>
            <person name="Jogler M."/>
            <person name="Boedeker C."/>
            <person name="Pinto D."/>
            <person name="Vollmers J."/>
            <person name="Rivas-Marin E."/>
            <person name="Kohn T."/>
            <person name="Peeters S.H."/>
            <person name="Heuer A."/>
            <person name="Rast P."/>
            <person name="Oberbeckmann S."/>
            <person name="Bunk B."/>
            <person name="Jeske O."/>
            <person name="Meyerdierks A."/>
            <person name="Storesund J.E."/>
            <person name="Kallscheuer N."/>
            <person name="Luecker S."/>
            <person name="Lage O.M."/>
            <person name="Pohl T."/>
            <person name="Merkel B.J."/>
            <person name="Hornburger P."/>
            <person name="Mueller R.-W."/>
            <person name="Bruemmer F."/>
            <person name="Labrenz M."/>
            <person name="Spormann A.M."/>
            <person name="Op den Camp H."/>
            <person name="Overmann J."/>
            <person name="Amann R."/>
            <person name="Jetten M.S.M."/>
            <person name="Mascher T."/>
            <person name="Medema M.H."/>
            <person name="Devos D.P."/>
            <person name="Kaster A.-K."/>
            <person name="Ovreas L."/>
            <person name="Rohde M."/>
            <person name="Galperin M.Y."/>
            <person name="Jogler C."/>
        </authorList>
    </citation>
    <scope>NUCLEOTIDE SEQUENCE [LARGE SCALE GENOMIC DNA]</scope>
    <source>
        <strain evidence="2 3">ElP</strain>
    </source>
</reference>
<dbReference type="RefSeq" id="WP_145267257.1">
    <property type="nucleotide sequence ID" value="NZ_CP036426.1"/>
</dbReference>
<evidence type="ECO:0000313" key="2">
    <source>
        <dbReference type="EMBL" id="QDV32854.1"/>
    </source>
</evidence>
<gene>
    <name evidence="2" type="ORF">ElP_06940</name>
</gene>
<evidence type="ECO:0008006" key="4">
    <source>
        <dbReference type="Google" id="ProtNLM"/>
    </source>
</evidence>
<sequence length="382" mass="40876">MDSASRRSRLPLGLIGAAVLVALIEASLSDRPIEHATKPGLAWGFGATASASHPGAIGAEVLCLGDSLVKLGVQPPVLEGRLGLRSFNLAVPGAPAPASLLLLRKAIDAGARPKVVVVDFDENLLAVSPREGLEQWPELLDGRGWLDLTLLTGDLDLAARVGLGMALPSWRDRRAIREQVVAALNDRERAILPELRALRRNWLRNGGAQLAPPGDRVPSEWRPPGGDGGPPGRRWKSHPANEAAVHRLFELADHYGITVAWLLPPTRPDWQSRRDSLGIVDAVDRFVAEVRSGHRNLVVLDARASGFPAEVFRDPTHLDGLGAVALTESLAEALRPMLDPSAGSPPPGLVSLRPFEPPAGPISQEDMARSAAITAAEETRRR</sequence>
<dbReference type="Proteomes" id="UP000317835">
    <property type="component" value="Chromosome"/>
</dbReference>
<protein>
    <recommendedName>
        <fullName evidence="4">AlgX/AlgJ SGNH hydrolase-like domain-containing protein</fullName>
    </recommendedName>
</protein>
<feature type="region of interest" description="Disordered" evidence="1">
    <location>
        <begin position="209"/>
        <end position="237"/>
    </location>
</feature>
<organism evidence="2 3">
    <name type="scientific">Tautonia plasticadhaerens</name>
    <dbReference type="NCBI Taxonomy" id="2527974"/>
    <lineage>
        <taxon>Bacteria</taxon>
        <taxon>Pseudomonadati</taxon>
        <taxon>Planctomycetota</taxon>
        <taxon>Planctomycetia</taxon>
        <taxon>Isosphaerales</taxon>
        <taxon>Isosphaeraceae</taxon>
        <taxon>Tautonia</taxon>
    </lineage>
</organism>
<evidence type="ECO:0000313" key="3">
    <source>
        <dbReference type="Proteomes" id="UP000317835"/>
    </source>
</evidence>
<accession>A0A518GW95</accession>
<evidence type="ECO:0000256" key="1">
    <source>
        <dbReference type="SAM" id="MobiDB-lite"/>
    </source>
</evidence>
<dbReference type="AlphaFoldDB" id="A0A518GW95"/>
<keyword evidence="3" id="KW-1185">Reference proteome</keyword>
<dbReference type="OrthoDB" id="267646at2"/>
<name>A0A518GW95_9BACT</name>
<dbReference type="KEGG" id="tpla:ElP_06940"/>
<dbReference type="SUPFAM" id="SSF52266">
    <property type="entry name" value="SGNH hydrolase"/>
    <property type="match status" value="1"/>
</dbReference>
<dbReference type="EMBL" id="CP036426">
    <property type="protein sequence ID" value="QDV32854.1"/>
    <property type="molecule type" value="Genomic_DNA"/>
</dbReference>
<proteinExistence type="predicted"/>